<dbReference type="GO" id="GO:0005975">
    <property type="term" value="P:carbohydrate metabolic process"/>
    <property type="evidence" value="ECO:0007669"/>
    <property type="project" value="InterPro"/>
</dbReference>
<proteinExistence type="inferred from homology"/>
<accession>A0AAD6CF28</accession>
<comment type="caution">
    <text evidence="9">The sequence shown here is derived from an EMBL/GenBank/DDBJ whole genome shotgun (WGS) entry which is preliminary data.</text>
</comment>
<keyword evidence="2" id="KW-0732">Signal</keyword>
<dbReference type="Gene3D" id="2.115.10.20">
    <property type="entry name" value="Glycosyl hydrolase domain, family 43"/>
    <property type="match status" value="1"/>
</dbReference>
<dbReference type="PANTHER" id="PTHR42812">
    <property type="entry name" value="BETA-XYLOSIDASE"/>
    <property type="match status" value="1"/>
</dbReference>
<feature type="active site" description="Proton donor" evidence="5">
    <location>
        <position position="199"/>
    </location>
</feature>
<dbReference type="GeneID" id="81597268"/>
<dbReference type="Pfam" id="PF04616">
    <property type="entry name" value="Glyco_hydro_43"/>
    <property type="match status" value="1"/>
</dbReference>
<dbReference type="InterPro" id="IPR041542">
    <property type="entry name" value="GH43_C2"/>
</dbReference>
<feature type="domain" description="Beta-xylosidase C-terminal Concanavalin A-like" evidence="8">
    <location>
        <begin position="333"/>
        <end position="513"/>
    </location>
</feature>
<dbReference type="InterPro" id="IPR013320">
    <property type="entry name" value="ConA-like_dom_sf"/>
</dbReference>
<dbReference type="EMBL" id="JAPVEA010000002">
    <property type="protein sequence ID" value="KAJ5462090.1"/>
    <property type="molecule type" value="Genomic_DNA"/>
</dbReference>
<keyword evidence="10" id="KW-1185">Reference proteome</keyword>
<keyword evidence="4 7" id="KW-0326">Glycosidase</keyword>
<evidence type="ECO:0000256" key="3">
    <source>
        <dbReference type="ARBA" id="ARBA00022801"/>
    </source>
</evidence>
<protein>
    <submittedName>
        <fullName evidence="9">Concanavalin A-like lectin/glucanasesubgroup</fullName>
    </submittedName>
</protein>
<dbReference type="PANTHER" id="PTHR42812:SF12">
    <property type="entry name" value="BETA-XYLOSIDASE-RELATED"/>
    <property type="match status" value="1"/>
</dbReference>
<dbReference type="Proteomes" id="UP001213681">
    <property type="component" value="Unassembled WGS sequence"/>
</dbReference>
<dbReference type="Pfam" id="PF17851">
    <property type="entry name" value="GH43_C2"/>
    <property type="match status" value="1"/>
</dbReference>
<organism evidence="9 10">
    <name type="scientific">Penicillium daleae</name>
    <dbReference type="NCBI Taxonomy" id="63821"/>
    <lineage>
        <taxon>Eukaryota</taxon>
        <taxon>Fungi</taxon>
        <taxon>Dikarya</taxon>
        <taxon>Ascomycota</taxon>
        <taxon>Pezizomycotina</taxon>
        <taxon>Eurotiomycetes</taxon>
        <taxon>Eurotiomycetidae</taxon>
        <taxon>Eurotiales</taxon>
        <taxon>Aspergillaceae</taxon>
        <taxon>Penicillium</taxon>
    </lineage>
</organism>
<evidence type="ECO:0000256" key="4">
    <source>
        <dbReference type="ARBA" id="ARBA00023295"/>
    </source>
</evidence>
<evidence type="ECO:0000313" key="9">
    <source>
        <dbReference type="EMBL" id="KAJ5462090.1"/>
    </source>
</evidence>
<dbReference type="RefSeq" id="XP_056771132.1">
    <property type="nucleotide sequence ID" value="XM_056907025.1"/>
</dbReference>
<gene>
    <name evidence="9" type="ORF">N7458_003642</name>
</gene>
<reference evidence="9" key="1">
    <citation type="submission" date="2022-12" db="EMBL/GenBank/DDBJ databases">
        <authorList>
            <person name="Petersen C."/>
        </authorList>
    </citation>
    <scope>NUCLEOTIDE SEQUENCE</scope>
    <source>
        <strain evidence="9">IBT 16125</strain>
    </source>
</reference>
<evidence type="ECO:0000256" key="7">
    <source>
        <dbReference type="RuleBase" id="RU361187"/>
    </source>
</evidence>
<dbReference type="SUPFAM" id="SSF49899">
    <property type="entry name" value="Concanavalin A-like lectins/glucanases"/>
    <property type="match status" value="1"/>
</dbReference>
<feature type="active site" description="Proton acceptor" evidence="5">
    <location>
        <position position="17"/>
    </location>
</feature>
<name>A0AAD6CF28_9EURO</name>
<dbReference type="CDD" id="cd18617">
    <property type="entry name" value="GH43_XynB-like"/>
    <property type="match status" value="1"/>
</dbReference>
<dbReference type="SUPFAM" id="SSF75005">
    <property type="entry name" value="Arabinanase/levansucrase/invertase"/>
    <property type="match status" value="1"/>
</dbReference>
<evidence type="ECO:0000313" key="10">
    <source>
        <dbReference type="Proteomes" id="UP001213681"/>
    </source>
</evidence>
<dbReference type="InterPro" id="IPR006710">
    <property type="entry name" value="Glyco_hydro_43"/>
</dbReference>
<comment type="similarity">
    <text evidence="1 7">Belongs to the glycosyl hydrolase 43 family.</text>
</comment>
<dbReference type="GO" id="GO:0004553">
    <property type="term" value="F:hydrolase activity, hydrolyzing O-glycosyl compounds"/>
    <property type="evidence" value="ECO:0007669"/>
    <property type="project" value="InterPro"/>
</dbReference>
<dbReference type="InterPro" id="IPR051795">
    <property type="entry name" value="Glycosyl_Hydrlase_43"/>
</dbReference>
<evidence type="ECO:0000256" key="2">
    <source>
        <dbReference type="ARBA" id="ARBA00022729"/>
    </source>
</evidence>
<dbReference type="AlphaFoldDB" id="A0AAD6CF28"/>
<feature type="site" description="Important for catalytic activity, responsible for pKa modulation of the active site Glu and correct orientation of both the proton donor and substrate" evidence="6">
    <location>
        <position position="147"/>
    </location>
</feature>
<reference evidence="9" key="2">
    <citation type="journal article" date="2023" name="IMA Fungus">
        <title>Comparative genomic study of the Penicillium genus elucidates a diverse pangenome and 15 lateral gene transfer events.</title>
        <authorList>
            <person name="Petersen C."/>
            <person name="Sorensen T."/>
            <person name="Nielsen M.R."/>
            <person name="Sondergaard T.E."/>
            <person name="Sorensen J.L."/>
            <person name="Fitzpatrick D.A."/>
            <person name="Frisvad J.C."/>
            <person name="Nielsen K.L."/>
        </authorList>
    </citation>
    <scope>NUCLEOTIDE SEQUENCE</scope>
    <source>
        <strain evidence="9">IBT 16125</strain>
    </source>
</reference>
<dbReference type="InterPro" id="IPR023296">
    <property type="entry name" value="Glyco_hydro_beta-prop_sf"/>
</dbReference>
<evidence type="ECO:0000256" key="6">
    <source>
        <dbReference type="PIRSR" id="PIRSR606710-2"/>
    </source>
</evidence>
<keyword evidence="3 7" id="KW-0378">Hydrolase</keyword>
<sequence>MASDLNNNPIIPGFAPDPSICLIGNTYFLVNSSFHLFPGLPIYASPDLISWTHIGNAINRRSQLSLCKATTWVAPWEEGTTMVATGGLYAPTIRHHNGVSYIICTNVIHTSNKFGDERSDQFIIHTTDILSGKWSDPIPFHFTPGIDPSLLFDDDKVYVQVCKVGPKFQIFNFEIDITTGKMLTEPALVWNGWAGNFTEGPHVYKKDNWYYLLCAEGGTFQHHMLSIARAKSVWGPYESYAGNPLYSADGTDQYVQNTGHGDFFQDKSGQWWVVMLGVRMDEGRSIMGRESFLAAVNWPTNEWPSINTVAARRELPNSPEQPRTDPFNISFTTSAAWVYLRDPVLGDYDIQDSQITMRARPAGLDSAEGIVTFVGQRQRRLVGTASVSLHRPEPSPAGHDGLTQAGLAFYKDEHRFLSIAYDFQASEAVYKGLNPAKFYNSKKVQHIKLQDTIQFQIRYMERSLGFFIFDSAGDWQCMEEVDTQMMTDFDFTGPVIGIFAVGNGGEARFADFEVDT</sequence>
<dbReference type="Gene3D" id="2.60.120.200">
    <property type="match status" value="1"/>
</dbReference>
<evidence type="ECO:0000256" key="5">
    <source>
        <dbReference type="PIRSR" id="PIRSR606710-1"/>
    </source>
</evidence>
<evidence type="ECO:0000259" key="8">
    <source>
        <dbReference type="Pfam" id="PF17851"/>
    </source>
</evidence>
<evidence type="ECO:0000256" key="1">
    <source>
        <dbReference type="ARBA" id="ARBA00009865"/>
    </source>
</evidence>